<accession>A0A158IQT5</accession>
<feature type="domain" description="NAD-dependent epimerase/dehydratase" evidence="6">
    <location>
        <begin position="17"/>
        <end position="244"/>
    </location>
</feature>
<dbReference type="EMBL" id="FCNW02000041">
    <property type="protein sequence ID" value="SAL59072.1"/>
    <property type="molecule type" value="Genomic_DNA"/>
</dbReference>
<evidence type="ECO:0000256" key="4">
    <source>
        <dbReference type="ARBA" id="ARBA00031367"/>
    </source>
</evidence>
<evidence type="ECO:0000256" key="5">
    <source>
        <dbReference type="ARBA" id="ARBA00033067"/>
    </source>
</evidence>
<organism evidence="7 8">
    <name type="scientific">Caballeronia humi</name>
    <dbReference type="NCBI Taxonomy" id="326474"/>
    <lineage>
        <taxon>Bacteria</taxon>
        <taxon>Pseudomonadati</taxon>
        <taxon>Pseudomonadota</taxon>
        <taxon>Betaproteobacteria</taxon>
        <taxon>Burkholderiales</taxon>
        <taxon>Burkholderiaceae</taxon>
        <taxon>Caballeronia</taxon>
    </lineage>
</organism>
<gene>
    <name evidence="7" type="ORF">AWB65_05273</name>
</gene>
<dbReference type="Proteomes" id="UP000054977">
    <property type="component" value="Unassembled WGS sequence"/>
</dbReference>
<dbReference type="STRING" id="326474.AWB65_05273"/>
<comment type="similarity">
    <text evidence="2">Belongs to the NAD(P)-dependent epimerase/dehydratase family.</text>
</comment>
<name>A0A158IQT5_9BURK</name>
<comment type="pathway">
    <text evidence="1">Carbohydrate metabolism; galactose metabolism.</text>
</comment>
<comment type="caution">
    <text evidence="7">The sequence shown here is derived from an EMBL/GenBank/DDBJ whole genome shotgun (WGS) entry which is preliminary data.</text>
</comment>
<dbReference type="PROSITE" id="PS00061">
    <property type="entry name" value="ADH_SHORT"/>
    <property type="match status" value="1"/>
</dbReference>
<keyword evidence="8" id="KW-1185">Reference proteome</keyword>
<evidence type="ECO:0000256" key="3">
    <source>
        <dbReference type="ARBA" id="ARBA00018569"/>
    </source>
</evidence>
<dbReference type="PANTHER" id="PTHR43725">
    <property type="entry name" value="UDP-GLUCOSE 4-EPIMERASE"/>
    <property type="match status" value="1"/>
</dbReference>
<reference evidence="7" key="1">
    <citation type="submission" date="2016-01" db="EMBL/GenBank/DDBJ databases">
        <authorList>
            <person name="Peeters C."/>
        </authorList>
    </citation>
    <scope>NUCLEOTIDE SEQUENCE [LARGE SCALE GENOMIC DNA]</scope>
    <source>
        <strain evidence="7">LMG 22934</strain>
    </source>
</reference>
<dbReference type="OrthoDB" id="9769113at2"/>
<evidence type="ECO:0000313" key="8">
    <source>
        <dbReference type="Proteomes" id="UP000054977"/>
    </source>
</evidence>
<protein>
    <recommendedName>
        <fullName evidence="3">UDP-glucose 4-epimerase</fullName>
    </recommendedName>
    <alternativeName>
        <fullName evidence="5">Galactowaldenase</fullName>
    </alternativeName>
    <alternativeName>
        <fullName evidence="4">UDP-galactose 4-epimerase</fullName>
    </alternativeName>
</protein>
<dbReference type="AlphaFoldDB" id="A0A158IQT5"/>
<dbReference type="RefSeq" id="WP_159907787.1">
    <property type="nucleotide sequence ID" value="NZ_FCNW02000041.1"/>
</dbReference>
<dbReference type="PRINTS" id="PR01713">
    <property type="entry name" value="NUCEPIMERASE"/>
</dbReference>
<dbReference type="InterPro" id="IPR001509">
    <property type="entry name" value="Epimerase_deHydtase"/>
</dbReference>
<dbReference type="Gene3D" id="3.40.50.720">
    <property type="entry name" value="NAD(P)-binding Rossmann-like Domain"/>
    <property type="match status" value="1"/>
</dbReference>
<dbReference type="Pfam" id="PF01370">
    <property type="entry name" value="Epimerase"/>
    <property type="match status" value="1"/>
</dbReference>
<evidence type="ECO:0000313" key="7">
    <source>
        <dbReference type="EMBL" id="SAL59072.1"/>
    </source>
</evidence>
<dbReference type="InterPro" id="IPR036291">
    <property type="entry name" value="NAD(P)-bd_dom_sf"/>
</dbReference>
<sequence>MADQIREGIAANTRSALLLGGNGFLGRHLARALTQRGVSVRIYDRGSHDDAEAGYAYFRGDFAAGERLAEALEGVDIVYHLISTTLPSTPHTHALFDVESNVCGTLRLLDQMRAAGVNRIVFTSSGGTVYGNPRTVPVPEDHQLQPLCSYGVTKVAIEGYLRLHASLGGLNAAVLRVANPYGPGKARIGVQGFIPTLFAKIAAEAPVEIWGNGSVVRDYLYVEDAVDAMLEAASWTGFRLYNVGSGVGHSLLDVVRTVERVTERAANIIYEPGRSFDVQEIYLDIGRITSETAWRPRVSLDAGCRRFWAAMK</sequence>
<dbReference type="SUPFAM" id="SSF51735">
    <property type="entry name" value="NAD(P)-binding Rossmann-fold domains"/>
    <property type="match status" value="1"/>
</dbReference>
<evidence type="ECO:0000259" key="6">
    <source>
        <dbReference type="Pfam" id="PF01370"/>
    </source>
</evidence>
<proteinExistence type="inferred from homology"/>
<dbReference type="InterPro" id="IPR020904">
    <property type="entry name" value="Sc_DH/Rdtase_CS"/>
</dbReference>
<dbReference type="PANTHER" id="PTHR43725:SF53">
    <property type="entry name" value="UDP-ARABINOSE 4-EPIMERASE 1"/>
    <property type="match status" value="1"/>
</dbReference>
<evidence type="ECO:0000256" key="2">
    <source>
        <dbReference type="ARBA" id="ARBA00007637"/>
    </source>
</evidence>
<evidence type="ECO:0000256" key="1">
    <source>
        <dbReference type="ARBA" id="ARBA00004947"/>
    </source>
</evidence>